<sequence>MTIVQGPSRVSVRSAYLEQVRRIAPPELLDRDAELDELAAFCLDEHRGPYVWWRAPAWTGKSALMSTFVLRPPARLTGRARVVSFFITARLAAQDTREAFTTVLLEQLCELTGEELPIAAGEATREACLLDLLSRAAAACQAGGSRLILVVDGLDEDRGMTTGPEAHSIAALLPGHLPSGMRVIVAGRPNPPIPDDVPDWHPLRDANIVRLLGQSAHARDVERLGKSEIRRLHGGTQLEQDLLGLITAARGGLSATDLREITGADLAEIEDILHSVAGRTFTRRAGEWKPDEVYLLGHEEIHNAACRYMGPARLVDYQTRLHAWADSYREWPPETPEYLLRGYPRLLELKGGLARLTALVSEPARHDLMLALTGGDTAAITEVTTVQNLLLAAEEPDLGALAVLSARRNDLQDRNRRTPRTLPAVWARIGLPVRAGHLARGISYPDFRAEALACVGQALAETGRPEAATEFVEEAVIAVESAIPETVLSVATTIARAGMSSYAVRIIRDISDPAVRAAGLAAVAAEVPDRDQASTLCREAVESARCGEDPQSLALALITVAGTVSVLGDRRQAEALIGEGISTARKLDEYARCRALGSAAMTLVAMGDRDGGRRLTTEVEHIAGRLTDPDQRCAGFQSVISAAVEVGDVAWAERVVRDEAVEQLRDHLQGCRCRSAADAADFATAEHAASTISDHEGLFAALRYAAAAAIRAGEATCAERLTEAAEQAVRALRHWRELADVAVLVADAGDYSRARDLAIEVERLLRDTDTVVERAHERALIAEALAEVGDLDRARRLFAEVDAVVRRVTTGEFAAGHAEHLIACGLSVMGAEWALDLLAAAEVPVRGMTDPYMATMAYAILSRTCARAGGFDRARELLDASLDQARRVSPGRVSRAMTRVVPAALALGAAEEAVELARGVTHPGDRCSCLVAAARSAVRAGDAAACRELIAEAEVSLRTITSHAERAGPLANLVEALVLLGELDRAEEMAATILRPDWAAHGFSVVARARAEQGETERAERLARRITAPDSLAEALVGIAESVDDRKAARLVGEALALGEWTTALPVLLARWPDVVSVLAAAVLRDRGGGLF</sequence>
<organism evidence="3 4">
    <name type="scientific">Paractinoplanes ferrugineus</name>
    <dbReference type="NCBI Taxonomy" id="113564"/>
    <lineage>
        <taxon>Bacteria</taxon>
        <taxon>Bacillati</taxon>
        <taxon>Actinomycetota</taxon>
        <taxon>Actinomycetes</taxon>
        <taxon>Micromonosporales</taxon>
        <taxon>Micromonosporaceae</taxon>
        <taxon>Paractinoplanes</taxon>
    </lineage>
</organism>
<keyword evidence="1" id="KW-0677">Repeat</keyword>
<dbReference type="Pfam" id="PF24883">
    <property type="entry name" value="NPHP3_N"/>
    <property type="match status" value="1"/>
</dbReference>
<protein>
    <recommendedName>
        <fullName evidence="2">Nephrocystin 3-like N-terminal domain-containing protein</fullName>
    </recommendedName>
</protein>
<evidence type="ECO:0000256" key="1">
    <source>
        <dbReference type="ARBA" id="ARBA00022737"/>
    </source>
</evidence>
<dbReference type="EMBL" id="BOMM01000029">
    <property type="protein sequence ID" value="GIE11632.1"/>
    <property type="molecule type" value="Genomic_DNA"/>
</dbReference>
<gene>
    <name evidence="3" type="ORF">Afe05nite_34720</name>
</gene>
<evidence type="ECO:0000313" key="4">
    <source>
        <dbReference type="Proteomes" id="UP000598174"/>
    </source>
</evidence>
<dbReference type="InterPro" id="IPR011990">
    <property type="entry name" value="TPR-like_helical_dom_sf"/>
</dbReference>
<reference evidence="3" key="1">
    <citation type="submission" date="2021-01" db="EMBL/GenBank/DDBJ databases">
        <title>Whole genome shotgun sequence of Actinoplanes ferrugineus NBRC 15555.</title>
        <authorList>
            <person name="Komaki H."/>
            <person name="Tamura T."/>
        </authorList>
    </citation>
    <scope>NUCLEOTIDE SEQUENCE</scope>
    <source>
        <strain evidence="3">NBRC 15555</strain>
    </source>
</reference>
<name>A0A919J1G1_9ACTN</name>
<dbReference type="InterPro" id="IPR056884">
    <property type="entry name" value="NPHP3-like_N"/>
</dbReference>
<comment type="caution">
    <text evidence="3">The sequence shown here is derived from an EMBL/GenBank/DDBJ whole genome shotgun (WGS) entry which is preliminary data.</text>
</comment>
<dbReference type="AlphaFoldDB" id="A0A919J1G1"/>
<accession>A0A919J1G1</accession>
<proteinExistence type="predicted"/>
<dbReference type="Proteomes" id="UP000598174">
    <property type="component" value="Unassembled WGS sequence"/>
</dbReference>
<evidence type="ECO:0000313" key="3">
    <source>
        <dbReference type="EMBL" id="GIE11632.1"/>
    </source>
</evidence>
<evidence type="ECO:0000259" key="2">
    <source>
        <dbReference type="Pfam" id="PF24883"/>
    </source>
</evidence>
<dbReference type="Gene3D" id="1.25.40.10">
    <property type="entry name" value="Tetratricopeptide repeat domain"/>
    <property type="match status" value="2"/>
</dbReference>
<dbReference type="RefSeq" id="WP_203818139.1">
    <property type="nucleotide sequence ID" value="NZ_BAAABP010000058.1"/>
</dbReference>
<keyword evidence="4" id="KW-1185">Reference proteome</keyword>
<feature type="domain" description="Nephrocystin 3-like N-terminal" evidence="2">
    <location>
        <begin position="46"/>
        <end position="157"/>
    </location>
</feature>